<dbReference type="SUPFAM" id="SSF53335">
    <property type="entry name" value="S-adenosyl-L-methionine-dependent methyltransferases"/>
    <property type="match status" value="1"/>
</dbReference>
<dbReference type="PROSITE" id="PS00094">
    <property type="entry name" value="C5_MTASE_1"/>
    <property type="match status" value="1"/>
</dbReference>
<protein>
    <recommendedName>
        <fullName evidence="1">DNA (cytosine-5-)-methyltransferase</fullName>
        <ecNumber evidence="1">2.1.1.37</ecNumber>
    </recommendedName>
</protein>
<evidence type="ECO:0000313" key="7">
    <source>
        <dbReference type="EMBL" id="MST55662.1"/>
    </source>
</evidence>
<keyword evidence="8" id="KW-1185">Reference proteome</keyword>
<comment type="similarity">
    <text evidence="6">Belongs to the class I-like SAM-binding methyltransferase superfamily. C5-methyltransferase family.</text>
</comment>
<evidence type="ECO:0000256" key="2">
    <source>
        <dbReference type="ARBA" id="ARBA00022603"/>
    </source>
</evidence>
<evidence type="ECO:0000256" key="1">
    <source>
        <dbReference type="ARBA" id="ARBA00011975"/>
    </source>
</evidence>
<evidence type="ECO:0000256" key="5">
    <source>
        <dbReference type="ARBA" id="ARBA00022747"/>
    </source>
</evidence>
<dbReference type="InterPro" id="IPR018117">
    <property type="entry name" value="C5_DNA_meth_AS"/>
</dbReference>
<keyword evidence="3 6" id="KW-0808">Transferase</keyword>
<keyword evidence="5" id="KW-0680">Restriction system</keyword>
<feature type="active site" evidence="6">
    <location>
        <position position="79"/>
    </location>
</feature>
<name>A0A6L5YDM9_9BACT</name>
<organism evidence="7 8">
    <name type="scientific">Pyramidobacter porci</name>
    <dbReference type="NCBI Taxonomy" id="2605789"/>
    <lineage>
        <taxon>Bacteria</taxon>
        <taxon>Thermotogati</taxon>
        <taxon>Synergistota</taxon>
        <taxon>Synergistia</taxon>
        <taxon>Synergistales</taxon>
        <taxon>Dethiosulfovibrionaceae</taxon>
        <taxon>Pyramidobacter</taxon>
    </lineage>
</organism>
<dbReference type="EC" id="2.1.1.37" evidence="1"/>
<dbReference type="AlphaFoldDB" id="A0A6L5YDM9"/>
<keyword evidence="4 6" id="KW-0949">S-adenosyl-L-methionine</keyword>
<gene>
    <name evidence="7" type="ORF">FYJ74_06395</name>
</gene>
<dbReference type="GO" id="GO:0003677">
    <property type="term" value="F:DNA binding"/>
    <property type="evidence" value="ECO:0007669"/>
    <property type="project" value="TreeGrafter"/>
</dbReference>
<proteinExistence type="inferred from homology"/>
<dbReference type="Gene3D" id="3.40.50.150">
    <property type="entry name" value="Vaccinia Virus protein VP39"/>
    <property type="match status" value="1"/>
</dbReference>
<dbReference type="Pfam" id="PF00145">
    <property type="entry name" value="DNA_methylase"/>
    <property type="match status" value="1"/>
</dbReference>
<dbReference type="PROSITE" id="PS51679">
    <property type="entry name" value="SAM_MT_C5"/>
    <property type="match status" value="1"/>
</dbReference>
<dbReference type="PANTHER" id="PTHR10629:SF52">
    <property type="entry name" value="DNA (CYTOSINE-5)-METHYLTRANSFERASE 1"/>
    <property type="match status" value="1"/>
</dbReference>
<dbReference type="InterPro" id="IPR001525">
    <property type="entry name" value="C5_MeTfrase"/>
</dbReference>
<dbReference type="InterPro" id="IPR050390">
    <property type="entry name" value="C5-Methyltransferase"/>
</dbReference>
<dbReference type="EMBL" id="VUNH01000006">
    <property type="protein sequence ID" value="MST55662.1"/>
    <property type="molecule type" value="Genomic_DNA"/>
</dbReference>
<dbReference type="GO" id="GO:0032259">
    <property type="term" value="P:methylation"/>
    <property type="evidence" value="ECO:0007669"/>
    <property type="project" value="UniProtKB-KW"/>
</dbReference>
<evidence type="ECO:0000256" key="6">
    <source>
        <dbReference type="PROSITE-ProRule" id="PRU01016"/>
    </source>
</evidence>
<comment type="caution">
    <text evidence="7">The sequence shown here is derived from an EMBL/GenBank/DDBJ whole genome shotgun (WGS) entry which is preliminary data.</text>
</comment>
<dbReference type="GO" id="GO:0003886">
    <property type="term" value="F:DNA (cytosine-5-)-methyltransferase activity"/>
    <property type="evidence" value="ECO:0007669"/>
    <property type="project" value="UniProtKB-EC"/>
</dbReference>
<dbReference type="GO" id="GO:0044027">
    <property type="term" value="P:negative regulation of gene expression via chromosomal CpG island methylation"/>
    <property type="evidence" value="ECO:0007669"/>
    <property type="project" value="TreeGrafter"/>
</dbReference>
<dbReference type="PANTHER" id="PTHR10629">
    <property type="entry name" value="CYTOSINE-SPECIFIC METHYLTRANSFERASE"/>
    <property type="match status" value="1"/>
</dbReference>
<evidence type="ECO:0000256" key="3">
    <source>
        <dbReference type="ARBA" id="ARBA00022679"/>
    </source>
</evidence>
<evidence type="ECO:0000313" key="8">
    <source>
        <dbReference type="Proteomes" id="UP000473699"/>
    </source>
</evidence>
<sequence>MRVADFFCGGGGFSEGFRQAGFEIVFAVDKWEPAVKTYRGNKPGVNVIQDDVIRIANLPDEEFEALVPDSEVIIGSPPCQSFSHSNKSGTADKSIGIQLIEAYLKIVARKKFKQGSCLKYWVLENVPAVKDYIKEEYTAADFELDGDFVLRPHDGASGKYNAKYYGAPTNRERYLCGEFPEPIKTKSNQDVTTLRQVLDSLGDPLRMDDAPITDINYPNLTLESNQVTDQHYIYELAEFEYKTAKRLKQDKGYMGKMSFPENLDKPARTVMATMTASAREAMILGYGVGRYRLPTVRETACMMSFPIDFWFYGESKGVKHTLVGNAVPPKLSYAVAVAIAAAENEPVPKEYIPIQHEQNNEQLQFFNLNGAKFEIRKEQPKKKTAKFKYHIPYLIYSAYRVELTNYHSSFESGAFKWNSEIHYSQGKDKAKVLTPRITKRDIPSVLFVKIESFIHEISRSLPTTNRRFQKLYCMTTEDRKAAERLGPYELLESIRQFIDDTIPKEDQSKEVEVIHGTNLPFAILVGYYTMSRIVNKMQ</sequence>
<accession>A0A6L5YDM9</accession>
<dbReference type="Proteomes" id="UP000473699">
    <property type="component" value="Unassembled WGS sequence"/>
</dbReference>
<reference evidence="7 8" key="1">
    <citation type="submission" date="2019-08" db="EMBL/GenBank/DDBJ databases">
        <title>In-depth cultivation of the pig gut microbiome towards novel bacterial diversity and tailored functional studies.</title>
        <authorList>
            <person name="Wylensek D."/>
            <person name="Hitch T.C.A."/>
            <person name="Clavel T."/>
        </authorList>
    </citation>
    <scope>NUCLEOTIDE SEQUENCE [LARGE SCALE GENOMIC DNA]</scope>
    <source>
        <strain evidence="7 8">SM-530-WT-4B</strain>
    </source>
</reference>
<evidence type="ECO:0000256" key="4">
    <source>
        <dbReference type="ARBA" id="ARBA00022691"/>
    </source>
</evidence>
<dbReference type="InterPro" id="IPR029063">
    <property type="entry name" value="SAM-dependent_MTases_sf"/>
</dbReference>
<dbReference type="GO" id="GO:0009307">
    <property type="term" value="P:DNA restriction-modification system"/>
    <property type="evidence" value="ECO:0007669"/>
    <property type="project" value="UniProtKB-KW"/>
</dbReference>
<dbReference type="Gene3D" id="3.90.120.10">
    <property type="entry name" value="DNA Methylase, subunit A, domain 2"/>
    <property type="match status" value="1"/>
</dbReference>
<keyword evidence="2 6" id="KW-0489">Methyltransferase</keyword>